<dbReference type="AlphaFoldDB" id="A0A2A2F0U2"/>
<reference evidence="1 2" key="1">
    <citation type="submission" date="2017-08" db="EMBL/GenBank/DDBJ databases">
        <title>Halomonas alkalisoli sp. nov., isolated from saline alkaline soil.</title>
        <authorList>
            <person name="Wang D."/>
            <person name="Zhang G."/>
        </authorList>
    </citation>
    <scope>NUCLEOTIDE SEQUENCE [LARGE SCALE GENOMIC DNA]</scope>
    <source>
        <strain evidence="1 2">WRN001</strain>
    </source>
</reference>
<protein>
    <recommendedName>
        <fullName evidence="3">Cache domain-containing protein</fullName>
    </recommendedName>
</protein>
<comment type="caution">
    <text evidence="1">The sequence shown here is derived from an EMBL/GenBank/DDBJ whole genome shotgun (WGS) entry which is preliminary data.</text>
</comment>
<sequence length="649" mass="70315">MKACGEQLQHLDGWLATVTLIGKVSSPDRASSLFDSVNTTRDRFRSLREKLVSALVEAHAGELEMTLGSLAQVAVDILIRNLFERTADVGFLATDPTLRAFFAGGESTPSDMALAERLEEYVAKYSVYDNILLLSPEGDPRWALHACPGAQKDAALMADITRSRAEYLEVCRPSPLLPTRPESHLFLAPLLADDQPGSRPLGLLCLSFDLQDEMARLFAQLCDARHHLALLSPDGHVVASSLAALPAGMALGKQGHERVEAITLQGRRYLCRAVGGHPYQGYAGLGWRCMALLEQKEAFARGDAGVTTLMAIGGEVPARHRQGILAEICDEAADVAQRLSLTVLNGRITSAQCRLAELTPVLQQVREIGYQTRQVFDESIASLQNAMTQVTLADAAMRSISMIDIMDRNLYERANDVRWWALDHRIQHGLEVGGAQANQHITPVLQYINRLYTVYTNLLVFDTEGVIQAVSSPESSALVGTRLPDQLPLQACLALGSSQAYTVSAFAATPLYDGQATYIYMANITSADGGRVLGGMATVFDAEPELRKIVTDNLPMTAEGVASAFGLLVQSDSTIIASSEVCWTAGERLDAYLPVSLAGLAPGQRRIQWLEHGGQTYLVGLAVSAGYREYKVSDGYRNDVIALACLPVA</sequence>
<evidence type="ECO:0000313" key="2">
    <source>
        <dbReference type="Proteomes" id="UP000217771"/>
    </source>
</evidence>
<evidence type="ECO:0000313" key="1">
    <source>
        <dbReference type="EMBL" id="PAU78390.1"/>
    </source>
</evidence>
<evidence type="ECO:0008006" key="3">
    <source>
        <dbReference type="Google" id="ProtNLM"/>
    </source>
</evidence>
<accession>A0A2A2F0U2</accession>
<gene>
    <name evidence="1" type="ORF">CK498_06710</name>
</gene>
<proteinExistence type="predicted"/>
<keyword evidence="2" id="KW-1185">Reference proteome</keyword>
<organism evidence="1 2">
    <name type="scientific">Halomonas salipaludis</name>
    <dbReference type="NCBI Taxonomy" id="2032625"/>
    <lineage>
        <taxon>Bacteria</taxon>
        <taxon>Pseudomonadati</taxon>
        <taxon>Pseudomonadota</taxon>
        <taxon>Gammaproteobacteria</taxon>
        <taxon>Oceanospirillales</taxon>
        <taxon>Halomonadaceae</taxon>
        <taxon>Halomonas</taxon>
    </lineage>
</organism>
<name>A0A2A2F0U2_9GAMM</name>
<dbReference type="Proteomes" id="UP000217771">
    <property type="component" value="Unassembled WGS sequence"/>
</dbReference>
<dbReference type="EMBL" id="NSKB01000002">
    <property type="protein sequence ID" value="PAU78390.1"/>
    <property type="molecule type" value="Genomic_DNA"/>
</dbReference>